<dbReference type="CDD" id="cd03801">
    <property type="entry name" value="GT4_PimA-like"/>
    <property type="match status" value="1"/>
</dbReference>
<gene>
    <name evidence="3" type="ORF">BGO89_01640</name>
</gene>
<evidence type="ECO:0000313" key="4">
    <source>
        <dbReference type="Proteomes" id="UP000184233"/>
    </source>
</evidence>
<reference evidence="3 4" key="1">
    <citation type="submission" date="2016-09" db="EMBL/GenBank/DDBJ databases">
        <title>Genome-resolved meta-omics ties microbial dynamics to process performance in biotechnology for thiocyanate degradation.</title>
        <authorList>
            <person name="Kantor R.S."/>
            <person name="Huddy R.J."/>
            <person name="Iyer R."/>
            <person name="Thomas B.C."/>
            <person name="Brown C.T."/>
            <person name="Anantharaman K."/>
            <person name="Tringe S."/>
            <person name="Hettich R.L."/>
            <person name="Harrison S.T."/>
            <person name="Banfield J.F."/>
        </authorList>
    </citation>
    <scope>NUCLEOTIDE SEQUENCE [LARGE SCALE GENOMIC DNA]</scope>
    <source>
        <strain evidence="3">59-99</strain>
    </source>
</reference>
<dbReference type="Proteomes" id="UP000184233">
    <property type="component" value="Unassembled WGS sequence"/>
</dbReference>
<feature type="domain" description="Glycosyl transferase family 1" evidence="1">
    <location>
        <begin position="186"/>
        <end position="342"/>
    </location>
</feature>
<evidence type="ECO:0000259" key="1">
    <source>
        <dbReference type="Pfam" id="PF00534"/>
    </source>
</evidence>
<protein>
    <recommendedName>
        <fullName evidence="5">Glycosyl transferase family 1</fullName>
    </recommendedName>
</protein>
<evidence type="ECO:0000259" key="2">
    <source>
        <dbReference type="Pfam" id="PF13439"/>
    </source>
</evidence>
<dbReference type="Gene3D" id="3.40.50.2000">
    <property type="entry name" value="Glycogen Phosphorylase B"/>
    <property type="match status" value="2"/>
</dbReference>
<dbReference type="Pfam" id="PF00534">
    <property type="entry name" value="Glycos_transf_1"/>
    <property type="match status" value="1"/>
</dbReference>
<dbReference type="EMBL" id="MKVH01000002">
    <property type="protein sequence ID" value="OJX61305.1"/>
    <property type="molecule type" value="Genomic_DNA"/>
</dbReference>
<name>A0A1M3L6V6_9BACT</name>
<dbReference type="SUPFAM" id="SSF53756">
    <property type="entry name" value="UDP-Glycosyltransferase/glycogen phosphorylase"/>
    <property type="match status" value="1"/>
</dbReference>
<dbReference type="InterPro" id="IPR028098">
    <property type="entry name" value="Glyco_trans_4-like_N"/>
</dbReference>
<proteinExistence type="predicted"/>
<dbReference type="GO" id="GO:0016757">
    <property type="term" value="F:glycosyltransferase activity"/>
    <property type="evidence" value="ECO:0007669"/>
    <property type="project" value="InterPro"/>
</dbReference>
<dbReference type="STRING" id="1895771.BGO89_01640"/>
<dbReference type="Pfam" id="PF13439">
    <property type="entry name" value="Glyco_transf_4"/>
    <property type="match status" value="1"/>
</dbReference>
<evidence type="ECO:0000313" key="3">
    <source>
        <dbReference type="EMBL" id="OJX61305.1"/>
    </source>
</evidence>
<accession>A0A1M3L6V6</accession>
<evidence type="ECO:0008006" key="5">
    <source>
        <dbReference type="Google" id="ProtNLM"/>
    </source>
</evidence>
<dbReference type="InterPro" id="IPR001296">
    <property type="entry name" value="Glyco_trans_1"/>
</dbReference>
<dbReference type="AlphaFoldDB" id="A0A1M3L6V6"/>
<sequence>MRILVLNWQDRTNPQAGGAETHLHEIFGRIAAAGHPVTLFCSHYDDAPHRETLDGIDVIRAGNRSTFNYTVPRWYRRHVDALAPDIVIDDINKIPFFTPLYVRRPLLALIHHFFGPAIFQQAGFAAGAYVKFFEDRIGRIYRNTPINVVSESTRKECIERGLDGSHISVIHNAIDQHAFPMTVGTKNARPTIVYFGRLKKYKSVDHLLLAAAMVKRDIPDLRVNIMGTGDDRPRLEDLCRELGIADNVTFTGFVTDEEKVRMLSEAHVAVNTSVKEGWGITNIEANACGTPVISADVPGLRDSIRDGESGKLYQYGDIDSLARTIKHVLVNDEECRRLSEGAVRWASTFTWERSAREMIELCTRTIASYR</sequence>
<dbReference type="PANTHER" id="PTHR12526">
    <property type="entry name" value="GLYCOSYLTRANSFERASE"/>
    <property type="match status" value="1"/>
</dbReference>
<feature type="domain" description="Glycosyltransferase subfamily 4-like N-terminal" evidence="2">
    <location>
        <begin position="17"/>
        <end position="175"/>
    </location>
</feature>
<organism evidence="3 4">
    <name type="scientific">Candidatus Kapaibacterium thiocyanatum</name>
    <dbReference type="NCBI Taxonomy" id="1895771"/>
    <lineage>
        <taxon>Bacteria</taxon>
        <taxon>Pseudomonadati</taxon>
        <taxon>Candidatus Kapaibacteriota</taxon>
        <taxon>Candidatus Kapaibacteriia</taxon>
        <taxon>Candidatus Kapaibacteriales</taxon>
        <taxon>Candidatus Kapaibacteriaceae</taxon>
        <taxon>Candidatus Kapaibacterium</taxon>
    </lineage>
</organism>
<dbReference type="PANTHER" id="PTHR12526:SF618">
    <property type="entry name" value="GLYCOSYLTRANSFERASE, FAMILY 4"/>
    <property type="match status" value="1"/>
</dbReference>
<comment type="caution">
    <text evidence="3">The sequence shown here is derived from an EMBL/GenBank/DDBJ whole genome shotgun (WGS) entry which is preliminary data.</text>
</comment>